<name>A0A425DBE3_APHAT</name>
<dbReference type="EMBL" id="MZMZ02002267">
    <property type="protein sequence ID" value="RQM26599.1"/>
    <property type="molecule type" value="Genomic_DNA"/>
</dbReference>
<dbReference type="Proteomes" id="UP000284702">
    <property type="component" value="Unassembled WGS sequence"/>
</dbReference>
<organism evidence="2 3">
    <name type="scientific">Aphanomyces astaci</name>
    <name type="common">Crayfish plague agent</name>
    <dbReference type="NCBI Taxonomy" id="112090"/>
    <lineage>
        <taxon>Eukaryota</taxon>
        <taxon>Sar</taxon>
        <taxon>Stramenopiles</taxon>
        <taxon>Oomycota</taxon>
        <taxon>Saprolegniomycetes</taxon>
        <taxon>Saprolegniales</taxon>
        <taxon>Verrucalvaceae</taxon>
        <taxon>Aphanomyces</taxon>
    </lineage>
</organism>
<reference evidence="2" key="1">
    <citation type="submission" date="2018-07" db="EMBL/GenBank/DDBJ databases">
        <title>Annotation of Aphanomyces astaci genome assembly.</title>
        <authorList>
            <person name="Studholme D.J."/>
        </authorList>
    </citation>
    <scope>NUCLEOTIDE SEQUENCE [LARGE SCALE GENOMIC DNA]</scope>
    <source>
        <strain evidence="2">Pc</strain>
    </source>
</reference>
<gene>
    <name evidence="2" type="ORF">B5M09_002382</name>
</gene>
<dbReference type="VEuPathDB" id="FungiDB:H257_08116"/>
<feature type="region of interest" description="Disordered" evidence="1">
    <location>
        <begin position="1"/>
        <end position="21"/>
    </location>
</feature>
<dbReference type="AlphaFoldDB" id="A0A425DBE3"/>
<evidence type="ECO:0000313" key="3">
    <source>
        <dbReference type="Proteomes" id="UP000284702"/>
    </source>
</evidence>
<proteinExistence type="predicted"/>
<keyword evidence="3" id="KW-1185">Reference proteome</keyword>
<sequence length="101" mass="11477">MPAPRSHRRQLPAPHLKHGAVHPLHRRVTALPPAPLPLGPPWPHPPVPRRHPAYKSMLRYFSFSVADLWPGRPITSLPRILNSDPKTVPDELQRLTSRPQL</sequence>
<comment type="caution">
    <text evidence="2">The sequence shown here is derived from an EMBL/GenBank/DDBJ whole genome shotgun (WGS) entry which is preliminary data.</text>
</comment>
<accession>A0A425DBE3</accession>
<evidence type="ECO:0000313" key="2">
    <source>
        <dbReference type="EMBL" id="RQM26599.1"/>
    </source>
</evidence>
<protein>
    <submittedName>
        <fullName evidence="2">Uncharacterized protein</fullName>
    </submittedName>
</protein>
<evidence type="ECO:0000256" key="1">
    <source>
        <dbReference type="SAM" id="MobiDB-lite"/>
    </source>
</evidence>